<gene>
    <name evidence="1" type="ORF">BI364_05490</name>
</gene>
<dbReference type="Proteomes" id="UP000095401">
    <property type="component" value="Chromosome"/>
</dbReference>
<protein>
    <recommendedName>
        <fullName evidence="3">DUF4412 domain-containing protein</fullName>
    </recommendedName>
</protein>
<name>A0A1D8IM18_9GAMM</name>
<dbReference type="RefSeq" id="WP_070077884.1">
    <property type="nucleotide sequence ID" value="NZ_CP017415.1"/>
</dbReference>
<accession>A0A1D8IM18</accession>
<evidence type="ECO:0000313" key="1">
    <source>
        <dbReference type="EMBL" id="AOU97499.1"/>
    </source>
</evidence>
<proteinExistence type="predicted"/>
<dbReference type="EMBL" id="CP017415">
    <property type="protein sequence ID" value="AOU97499.1"/>
    <property type="molecule type" value="Genomic_DNA"/>
</dbReference>
<evidence type="ECO:0000313" key="2">
    <source>
        <dbReference type="Proteomes" id="UP000095401"/>
    </source>
</evidence>
<sequence>MDMQWRKMGQWGLVIGVMVCGYTAPVLGAESDAQAGSIATVLEYREFPHGRAAYLSRLLVTPDYLRFDDGHAADDYLLFDRRNRTIYSVDHEDQTVLVIAPRPVTVTPPMPLKLGERHETTHGAPQIGGHPPVHYTFYVNGKRCDDVMAVPGLLDGVRKALMAYKHTLAGQQAADMDKTPLAMQSACSLANLIFAPTRTLAHGLPIIEWRPNGDRKELLNYKRDVPVSVNLFRLPPTYRYYAIGAEGMVPAHAPTRPPVS</sequence>
<dbReference type="KEGG" id="aprs:BI364_05490"/>
<reference evidence="2" key="1">
    <citation type="submission" date="2016-09" db="EMBL/GenBank/DDBJ databases">
        <title>Acidihalobacter prosperus F5.</title>
        <authorList>
            <person name="Khaleque H.N."/>
            <person name="Ramsay J.P."/>
            <person name="Kaksonen A.H."/>
            <person name="Boxall N.J."/>
            <person name="Watkin E.L.J."/>
        </authorList>
    </citation>
    <scope>NUCLEOTIDE SEQUENCE [LARGE SCALE GENOMIC DNA]</scope>
    <source>
        <strain evidence="2">F5</strain>
    </source>
</reference>
<organism evidence="1 2">
    <name type="scientific">Acidihalobacter yilgarnensis</name>
    <dbReference type="NCBI Taxonomy" id="2819280"/>
    <lineage>
        <taxon>Bacteria</taxon>
        <taxon>Pseudomonadati</taxon>
        <taxon>Pseudomonadota</taxon>
        <taxon>Gammaproteobacteria</taxon>
        <taxon>Chromatiales</taxon>
        <taxon>Ectothiorhodospiraceae</taxon>
        <taxon>Acidihalobacter</taxon>
    </lineage>
</organism>
<keyword evidence="2" id="KW-1185">Reference proteome</keyword>
<evidence type="ECO:0008006" key="3">
    <source>
        <dbReference type="Google" id="ProtNLM"/>
    </source>
</evidence>
<dbReference type="AlphaFoldDB" id="A0A1D8IM18"/>